<keyword evidence="3" id="KW-1185">Reference proteome</keyword>
<dbReference type="Proteomes" id="UP001589844">
    <property type="component" value="Unassembled WGS sequence"/>
</dbReference>
<gene>
    <name evidence="2" type="ORF">ACFFJH_02875</name>
</gene>
<dbReference type="Gene3D" id="2.60.40.1080">
    <property type="match status" value="1"/>
</dbReference>
<dbReference type="RefSeq" id="WP_390209944.1">
    <property type="nucleotide sequence ID" value="NZ_JBHLXJ010000003.1"/>
</dbReference>
<protein>
    <submittedName>
        <fullName evidence="2">Uncharacterized protein</fullName>
    </submittedName>
</protein>
<dbReference type="InterPro" id="IPR008964">
    <property type="entry name" value="Invasin/intimin_cell_adhesion"/>
</dbReference>
<evidence type="ECO:0000313" key="2">
    <source>
        <dbReference type="EMBL" id="MFC0348735.1"/>
    </source>
</evidence>
<evidence type="ECO:0000313" key="3">
    <source>
        <dbReference type="Proteomes" id="UP001589844"/>
    </source>
</evidence>
<dbReference type="SUPFAM" id="SSF49373">
    <property type="entry name" value="Invasin/intimin cell-adhesion fragments"/>
    <property type="match status" value="1"/>
</dbReference>
<keyword evidence="1" id="KW-0732">Signal</keyword>
<evidence type="ECO:0000256" key="1">
    <source>
        <dbReference type="SAM" id="SignalP"/>
    </source>
</evidence>
<proteinExistence type="predicted"/>
<dbReference type="PROSITE" id="PS51257">
    <property type="entry name" value="PROKAR_LIPOPROTEIN"/>
    <property type="match status" value="1"/>
</dbReference>
<dbReference type="EMBL" id="JBHLXJ010000003">
    <property type="protein sequence ID" value="MFC0348735.1"/>
    <property type="molecule type" value="Genomic_DNA"/>
</dbReference>
<feature type="chain" id="PRO_5046948635" evidence="1">
    <location>
        <begin position="20"/>
        <end position="466"/>
    </location>
</feature>
<reference evidence="2 3" key="1">
    <citation type="submission" date="2024-09" db="EMBL/GenBank/DDBJ databases">
        <authorList>
            <person name="Sun Q."/>
            <person name="Mori K."/>
        </authorList>
    </citation>
    <scope>NUCLEOTIDE SEQUENCE [LARGE SCALE GENOMIC DNA]</scope>
    <source>
        <strain evidence="2 3">CCM 8677</strain>
    </source>
</reference>
<sequence>MMKYIRAVLAFTTFALLSACGGGGGSPGNTSGAALFTTAAEKITIAPNEVQTYNIGGGVGGYKATSSSGAASVSVNGKILTITGGGGGAATITVTDNSGARVLIEATVGSGVDLFTTAPEKMTLGVGATSTIFSIGGGSGVYFVTSGSRQVATVDQNGSKFSIVGVAPGSTTITVTDSLGGNKKIELTVVSGSTLFTSAPSTLIVAVGTTSPEYSINGGIQPYTITSSNTSVAAVTMNGKNYVVNGVAVGSAQLLIRDATGVTADVNVTVTLAASALLEVLPGDSTGALGDTLNFSILGGIGPFTITNNNPSIATIVQSNNTFTAKLINVGSTVVSIVDAQGVAKKVSITAKPDASLMRISPSTIEVGEDNTGTIVLEIKGGTAPYRALTSDLVKSNVTISGSSISIGVGSQGTRCIHPVDLSNVYQRGSTYLLTITALDNLGATATSTLVIRDNSRGAGADGCGN</sequence>
<organism evidence="2 3">
    <name type="scientific">Undibacterium danionis</name>
    <dbReference type="NCBI Taxonomy" id="1812100"/>
    <lineage>
        <taxon>Bacteria</taxon>
        <taxon>Pseudomonadati</taxon>
        <taxon>Pseudomonadota</taxon>
        <taxon>Betaproteobacteria</taxon>
        <taxon>Burkholderiales</taxon>
        <taxon>Oxalobacteraceae</taxon>
        <taxon>Undibacterium</taxon>
    </lineage>
</organism>
<accession>A0ABV6IB29</accession>
<feature type="signal peptide" evidence="1">
    <location>
        <begin position="1"/>
        <end position="19"/>
    </location>
</feature>
<name>A0ABV6IB29_9BURK</name>
<comment type="caution">
    <text evidence="2">The sequence shown here is derived from an EMBL/GenBank/DDBJ whole genome shotgun (WGS) entry which is preliminary data.</text>
</comment>